<reference evidence="1" key="1">
    <citation type="journal article" date="2023" name="IScience">
        <title>Live-bearing cockroach genome reveals convergent evolutionary mechanisms linked to viviparity in insects and beyond.</title>
        <authorList>
            <person name="Fouks B."/>
            <person name="Harrison M.C."/>
            <person name="Mikhailova A.A."/>
            <person name="Marchal E."/>
            <person name="English S."/>
            <person name="Carruthers M."/>
            <person name="Jennings E.C."/>
            <person name="Chiamaka E.L."/>
            <person name="Frigard R.A."/>
            <person name="Pippel M."/>
            <person name="Attardo G.M."/>
            <person name="Benoit J.B."/>
            <person name="Bornberg-Bauer E."/>
            <person name="Tobe S.S."/>
        </authorList>
    </citation>
    <scope>NUCLEOTIDE SEQUENCE</scope>
    <source>
        <strain evidence="1">Stay&amp;Tobe</strain>
    </source>
</reference>
<evidence type="ECO:0000313" key="2">
    <source>
        <dbReference type="Proteomes" id="UP001233999"/>
    </source>
</evidence>
<accession>A0AAD8EHK3</accession>
<gene>
    <name evidence="1" type="ORF">L9F63_016549</name>
</gene>
<protein>
    <submittedName>
        <fullName evidence="1">Uncharacterized protein</fullName>
    </submittedName>
</protein>
<dbReference type="AlphaFoldDB" id="A0AAD8EHK3"/>
<evidence type="ECO:0000313" key="1">
    <source>
        <dbReference type="EMBL" id="KAJ9590426.1"/>
    </source>
</evidence>
<proteinExistence type="predicted"/>
<dbReference type="EMBL" id="JASPKZ010004217">
    <property type="protein sequence ID" value="KAJ9590426.1"/>
    <property type="molecule type" value="Genomic_DNA"/>
</dbReference>
<feature type="non-terminal residue" evidence="1">
    <location>
        <position position="1"/>
    </location>
</feature>
<comment type="caution">
    <text evidence="1">The sequence shown here is derived from an EMBL/GenBank/DDBJ whole genome shotgun (WGS) entry which is preliminary data.</text>
</comment>
<name>A0AAD8EHK3_DIPPU</name>
<keyword evidence="2" id="KW-1185">Reference proteome</keyword>
<reference evidence="1" key="2">
    <citation type="submission" date="2023-05" db="EMBL/GenBank/DDBJ databases">
        <authorList>
            <person name="Fouks B."/>
        </authorList>
    </citation>
    <scope>NUCLEOTIDE SEQUENCE</scope>
    <source>
        <strain evidence="1">Stay&amp;Tobe</strain>
        <tissue evidence="1">Testes</tissue>
    </source>
</reference>
<sequence length="95" mass="11284">PDKRKRTQYMVRVYSNRCAVLSFHITFVMFAKKFGVRGIWVHGRFDAPDCSGSGFGKSWILIKVDSTLYYKLFVWCNTLNRFIFQYYQTPIILIQ</sequence>
<organism evidence="1 2">
    <name type="scientific">Diploptera punctata</name>
    <name type="common">Pacific beetle cockroach</name>
    <dbReference type="NCBI Taxonomy" id="6984"/>
    <lineage>
        <taxon>Eukaryota</taxon>
        <taxon>Metazoa</taxon>
        <taxon>Ecdysozoa</taxon>
        <taxon>Arthropoda</taxon>
        <taxon>Hexapoda</taxon>
        <taxon>Insecta</taxon>
        <taxon>Pterygota</taxon>
        <taxon>Neoptera</taxon>
        <taxon>Polyneoptera</taxon>
        <taxon>Dictyoptera</taxon>
        <taxon>Blattodea</taxon>
        <taxon>Blaberoidea</taxon>
        <taxon>Blaberidae</taxon>
        <taxon>Diplopterinae</taxon>
        <taxon>Diploptera</taxon>
    </lineage>
</organism>
<feature type="non-terminal residue" evidence="1">
    <location>
        <position position="95"/>
    </location>
</feature>
<dbReference type="Proteomes" id="UP001233999">
    <property type="component" value="Unassembled WGS sequence"/>
</dbReference>